<proteinExistence type="predicted"/>
<protein>
    <submittedName>
        <fullName evidence="2">Uncharacterized protein</fullName>
    </submittedName>
</protein>
<comment type="caution">
    <text evidence="2">The sequence shown here is derived from an EMBL/GenBank/DDBJ whole genome shotgun (WGS) entry which is preliminary data.</text>
</comment>
<evidence type="ECO:0000313" key="3">
    <source>
        <dbReference type="Proteomes" id="UP000708208"/>
    </source>
</evidence>
<feature type="region of interest" description="Disordered" evidence="1">
    <location>
        <begin position="1"/>
        <end position="40"/>
    </location>
</feature>
<gene>
    <name evidence="2" type="ORF">AFUS01_LOCUS7591</name>
</gene>
<evidence type="ECO:0000313" key="2">
    <source>
        <dbReference type="EMBL" id="CAG7718174.1"/>
    </source>
</evidence>
<dbReference type="Proteomes" id="UP000708208">
    <property type="component" value="Unassembled WGS sequence"/>
</dbReference>
<dbReference type="AlphaFoldDB" id="A0A8J2NXX0"/>
<organism evidence="2 3">
    <name type="scientific">Allacma fusca</name>
    <dbReference type="NCBI Taxonomy" id="39272"/>
    <lineage>
        <taxon>Eukaryota</taxon>
        <taxon>Metazoa</taxon>
        <taxon>Ecdysozoa</taxon>
        <taxon>Arthropoda</taxon>
        <taxon>Hexapoda</taxon>
        <taxon>Collembola</taxon>
        <taxon>Symphypleona</taxon>
        <taxon>Sminthuridae</taxon>
        <taxon>Allacma</taxon>
    </lineage>
</organism>
<name>A0A8J2NXX0_9HEXA</name>
<accession>A0A8J2NXX0</accession>
<feature type="compositionally biased region" description="Polar residues" evidence="1">
    <location>
        <begin position="1"/>
        <end position="22"/>
    </location>
</feature>
<evidence type="ECO:0000256" key="1">
    <source>
        <dbReference type="SAM" id="MobiDB-lite"/>
    </source>
</evidence>
<reference evidence="2" key="1">
    <citation type="submission" date="2021-06" db="EMBL/GenBank/DDBJ databases">
        <authorList>
            <person name="Hodson N. C."/>
            <person name="Mongue J. A."/>
            <person name="Jaron S. K."/>
        </authorList>
    </citation>
    <scope>NUCLEOTIDE SEQUENCE</scope>
</reference>
<keyword evidence="3" id="KW-1185">Reference proteome</keyword>
<dbReference type="EMBL" id="CAJVCH010051399">
    <property type="protein sequence ID" value="CAG7718174.1"/>
    <property type="molecule type" value="Genomic_DNA"/>
</dbReference>
<feature type="non-terminal residue" evidence="2">
    <location>
        <position position="55"/>
    </location>
</feature>
<sequence length="55" mass="6166">MMESLMNFQVPATGQAAGQSVLGNHPQRRRVPLDPPSESTPAFLRRIPVKRIIIR</sequence>